<feature type="transmembrane region" description="Helical" evidence="1">
    <location>
        <begin position="119"/>
        <end position="139"/>
    </location>
</feature>
<gene>
    <name evidence="3" type="ORF">A2Y99_05355</name>
</gene>
<evidence type="ECO:0000313" key="3">
    <source>
        <dbReference type="EMBL" id="OGG00641.1"/>
    </source>
</evidence>
<feature type="domain" description="CAAX prenyl protease 2/Lysostaphin resistance protein A-like" evidence="2">
    <location>
        <begin position="78"/>
        <end position="193"/>
    </location>
</feature>
<feature type="transmembrane region" description="Helical" evidence="1">
    <location>
        <begin position="94"/>
        <end position="112"/>
    </location>
</feature>
<reference evidence="3 4" key="1">
    <citation type="journal article" date="2016" name="Nat. Commun.">
        <title>Thousands of microbial genomes shed light on interconnected biogeochemical processes in an aquifer system.</title>
        <authorList>
            <person name="Anantharaman K."/>
            <person name="Brown C.T."/>
            <person name="Hug L.A."/>
            <person name="Sharon I."/>
            <person name="Castelle C.J."/>
            <person name="Probst A.J."/>
            <person name="Thomas B.C."/>
            <person name="Singh A."/>
            <person name="Wilkins M.J."/>
            <person name="Karaoz U."/>
            <person name="Brodie E.L."/>
            <person name="Williams K.H."/>
            <person name="Hubbard S.S."/>
            <person name="Banfield J.F."/>
        </authorList>
    </citation>
    <scope>NUCLEOTIDE SEQUENCE [LARGE SCALE GENOMIC DNA]</scope>
</reference>
<feature type="transmembrane region" description="Helical" evidence="1">
    <location>
        <begin position="43"/>
        <end position="64"/>
    </location>
</feature>
<dbReference type="GO" id="GO:0080120">
    <property type="term" value="P:CAAX-box protein maturation"/>
    <property type="evidence" value="ECO:0007669"/>
    <property type="project" value="UniProtKB-ARBA"/>
</dbReference>
<dbReference type="Pfam" id="PF02517">
    <property type="entry name" value="Rce1-like"/>
    <property type="match status" value="1"/>
</dbReference>
<keyword evidence="1" id="KW-1133">Transmembrane helix</keyword>
<feature type="transmembrane region" description="Helical" evidence="1">
    <location>
        <begin position="6"/>
        <end position="23"/>
    </location>
</feature>
<dbReference type="Proteomes" id="UP000178230">
    <property type="component" value="Unassembled WGS sequence"/>
</dbReference>
<evidence type="ECO:0000313" key="4">
    <source>
        <dbReference type="Proteomes" id="UP000178230"/>
    </source>
</evidence>
<protein>
    <recommendedName>
        <fullName evidence="2">CAAX prenyl protease 2/Lysostaphin resistance protein A-like domain-containing protein</fullName>
    </recommendedName>
</protein>
<evidence type="ECO:0000259" key="2">
    <source>
        <dbReference type="Pfam" id="PF02517"/>
    </source>
</evidence>
<dbReference type="AlphaFoldDB" id="A0A1F5YKD7"/>
<dbReference type="InterPro" id="IPR003675">
    <property type="entry name" value="Rce1/LyrA-like_dom"/>
</dbReference>
<sequence>MALANFGLIFVGYGLLGLLGYFLSRKNGWPGIYKIGESWKNLLINPLKWGVVGGLFIIIGSRFFQLFHNLGELPHPTFPYSIAASFAAGIDEELLMRLLLMSFWAWILNLVFKRLNRKYFTDWIAVVIAAFVFGISHLAGPVYTFGFTSFSQIPVIFIVEMSVLNGFVGVVTGRQMIKYGFIAAVGVHFWADIVWHVIYGSFV</sequence>
<dbReference type="GO" id="GO:0004175">
    <property type="term" value="F:endopeptidase activity"/>
    <property type="evidence" value="ECO:0007669"/>
    <property type="project" value="UniProtKB-ARBA"/>
</dbReference>
<name>A0A1F5YKD7_9BACT</name>
<accession>A0A1F5YKD7</accession>
<keyword evidence="1" id="KW-0812">Transmembrane</keyword>
<keyword evidence="1" id="KW-0472">Membrane</keyword>
<dbReference type="EMBL" id="MFIY01000001">
    <property type="protein sequence ID" value="OGG00641.1"/>
    <property type="molecule type" value="Genomic_DNA"/>
</dbReference>
<feature type="transmembrane region" description="Helical" evidence="1">
    <location>
        <begin position="179"/>
        <end position="198"/>
    </location>
</feature>
<organism evidence="3 4">
    <name type="scientific">Candidatus Gottesmanbacteria bacterium RBG_13_37_7</name>
    <dbReference type="NCBI Taxonomy" id="1798369"/>
    <lineage>
        <taxon>Bacteria</taxon>
        <taxon>Candidatus Gottesmaniibacteriota</taxon>
    </lineage>
</organism>
<feature type="transmembrane region" description="Helical" evidence="1">
    <location>
        <begin position="151"/>
        <end position="172"/>
    </location>
</feature>
<evidence type="ECO:0000256" key="1">
    <source>
        <dbReference type="SAM" id="Phobius"/>
    </source>
</evidence>
<proteinExistence type="predicted"/>
<comment type="caution">
    <text evidence="3">The sequence shown here is derived from an EMBL/GenBank/DDBJ whole genome shotgun (WGS) entry which is preliminary data.</text>
</comment>